<feature type="compositionally biased region" description="Low complexity" evidence="1">
    <location>
        <begin position="137"/>
        <end position="157"/>
    </location>
</feature>
<feature type="region of interest" description="Disordered" evidence="1">
    <location>
        <begin position="130"/>
        <end position="157"/>
    </location>
</feature>
<reference evidence="2 3" key="1">
    <citation type="submission" date="2017-01" db="EMBL/GenBank/DDBJ databases">
        <title>Complete Genome Sequence of Paenalcaligenes hominis, Isolated from a paraplegic Patient with neurogenic bladder.</title>
        <authorList>
            <person name="Mukhopadhyay R."/>
            <person name="Joaquin J."/>
            <person name="Hogue R."/>
            <person name="Kilaru A."/>
            <person name="Jospin G."/>
            <person name="Mars K."/>
            <person name="Eisen J.A."/>
            <person name="Chaturvedi V."/>
        </authorList>
    </citation>
    <scope>NUCLEOTIDE SEQUENCE [LARGE SCALE GENOMIC DNA]</scope>
    <source>
        <strain evidence="2 3">15S00501</strain>
    </source>
</reference>
<gene>
    <name evidence="2" type="ORF">PAEH1_01505</name>
</gene>
<proteinExistence type="predicted"/>
<dbReference type="Proteomes" id="UP000189369">
    <property type="component" value="Chromosome"/>
</dbReference>
<accession>A0A1U9JXN3</accession>
<dbReference type="STRING" id="643674.PAEH1_01505"/>
<evidence type="ECO:0008006" key="4">
    <source>
        <dbReference type="Google" id="ProtNLM"/>
    </source>
</evidence>
<evidence type="ECO:0000256" key="1">
    <source>
        <dbReference type="SAM" id="MobiDB-lite"/>
    </source>
</evidence>
<dbReference type="KEGG" id="phn:PAEH1_01505"/>
<protein>
    <recommendedName>
        <fullName evidence="4">Phage tail protein</fullName>
    </recommendedName>
</protein>
<evidence type="ECO:0000313" key="3">
    <source>
        <dbReference type="Proteomes" id="UP000189369"/>
    </source>
</evidence>
<evidence type="ECO:0000313" key="2">
    <source>
        <dbReference type="EMBL" id="AQS50555.1"/>
    </source>
</evidence>
<dbReference type="EMBL" id="CP019697">
    <property type="protein sequence ID" value="AQS50555.1"/>
    <property type="molecule type" value="Genomic_DNA"/>
</dbReference>
<organism evidence="2 3">
    <name type="scientific">Paenalcaligenes hominis</name>
    <dbReference type="NCBI Taxonomy" id="643674"/>
    <lineage>
        <taxon>Bacteria</taxon>
        <taxon>Pseudomonadati</taxon>
        <taxon>Pseudomonadota</taxon>
        <taxon>Betaproteobacteria</taxon>
        <taxon>Burkholderiales</taxon>
        <taxon>Alcaligenaceae</taxon>
        <taxon>Paenalcaligenes</taxon>
    </lineage>
</organism>
<dbReference type="AlphaFoldDB" id="A0A1U9JXN3"/>
<name>A0A1U9JXN3_9BURK</name>
<dbReference type="OrthoDB" id="6184175at2"/>
<sequence length="157" mass="17532">MALRIKSQAANDFEARWFDYQDGISFKIASIDKDEYRIGIERARRLVERKESRLDLHNLSIDANDRSEMSIQAELMGRYIVQDWKGEILNDEGLAVGYTPENATALLQSNPNLVSWVMFKAVEVAMDSAQEQQEVVGKPSSASSGKGTGAAKPKNVH</sequence>